<dbReference type="InterPro" id="IPR001841">
    <property type="entry name" value="Znf_RING"/>
</dbReference>
<reference evidence="3" key="2">
    <citation type="submission" date="2023-06" db="EMBL/GenBank/DDBJ databases">
        <authorList>
            <consortium name="Lawrence Berkeley National Laboratory"/>
            <person name="Haridas S."/>
            <person name="Hensen N."/>
            <person name="Bonometti L."/>
            <person name="Westerberg I."/>
            <person name="Brannstrom I.O."/>
            <person name="Guillou S."/>
            <person name="Cros-Aarteil S."/>
            <person name="Calhoun S."/>
            <person name="Kuo A."/>
            <person name="Mondo S."/>
            <person name="Pangilinan J."/>
            <person name="Riley R."/>
            <person name="Labutti K."/>
            <person name="Andreopoulos B."/>
            <person name="Lipzen A."/>
            <person name="Chen C."/>
            <person name="Yanf M."/>
            <person name="Daum C."/>
            <person name="Ng V."/>
            <person name="Clum A."/>
            <person name="Steindorff A."/>
            <person name="Ohm R."/>
            <person name="Martin F."/>
            <person name="Silar P."/>
            <person name="Natvig D."/>
            <person name="Lalanne C."/>
            <person name="Gautier V."/>
            <person name="Ament-Velasquez S.L."/>
            <person name="Kruys A."/>
            <person name="Hutchinson M.I."/>
            <person name="Powell A.J."/>
            <person name="Barry K."/>
            <person name="Miller A.N."/>
            <person name="Grigoriev I.V."/>
            <person name="Debuchy R."/>
            <person name="Gladieux P."/>
            <person name="Thoren M.H."/>
            <person name="Johannesson H."/>
        </authorList>
    </citation>
    <scope>NUCLEOTIDE SEQUENCE</scope>
    <source>
        <strain evidence="3">CBS 314.62</strain>
    </source>
</reference>
<evidence type="ECO:0000313" key="3">
    <source>
        <dbReference type="EMBL" id="KAK3688570.1"/>
    </source>
</evidence>
<dbReference type="AlphaFoldDB" id="A0AAE0X9M1"/>
<dbReference type="GO" id="GO:0008270">
    <property type="term" value="F:zinc ion binding"/>
    <property type="evidence" value="ECO:0007669"/>
    <property type="project" value="UniProtKB-KW"/>
</dbReference>
<sequence length="185" mass="21004">MPHQVARFDQESHARCFIPCPRLTFLIHKPDNLVCQICQETRLTFASHRNTTTEWADNTPAILPCGHVFGFRCLERWLQISNTCAICRLAIRYECGHRIPPVAITAGTVLFLPRTIPYGGTIPSKCTQCSITTGNLAPVDLVEGWARARRLYVETGEKEWIDVCIIHLNRIEAALRDRLPGCFSW</sequence>
<evidence type="ECO:0000259" key="2">
    <source>
        <dbReference type="PROSITE" id="PS50089"/>
    </source>
</evidence>
<dbReference type="EMBL" id="JAULSO010000002">
    <property type="protein sequence ID" value="KAK3688570.1"/>
    <property type="molecule type" value="Genomic_DNA"/>
</dbReference>
<keyword evidence="1" id="KW-0862">Zinc</keyword>
<protein>
    <recommendedName>
        <fullName evidence="2">RING-type domain-containing protein</fullName>
    </recommendedName>
</protein>
<accession>A0AAE0X9M1</accession>
<evidence type="ECO:0000313" key="4">
    <source>
        <dbReference type="Proteomes" id="UP001270362"/>
    </source>
</evidence>
<name>A0AAE0X9M1_9PEZI</name>
<dbReference type="Gene3D" id="3.30.40.10">
    <property type="entry name" value="Zinc/RING finger domain, C3HC4 (zinc finger)"/>
    <property type="match status" value="1"/>
</dbReference>
<keyword evidence="1" id="KW-0863">Zinc-finger</keyword>
<evidence type="ECO:0000256" key="1">
    <source>
        <dbReference type="PROSITE-ProRule" id="PRU00175"/>
    </source>
</evidence>
<dbReference type="PROSITE" id="PS50089">
    <property type="entry name" value="ZF_RING_2"/>
    <property type="match status" value="1"/>
</dbReference>
<dbReference type="SMART" id="SM00184">
    <property type="entry name" value="RING"/>
    <property type="match status" value="1"/>
</dbReference>
<dbReference type="Proteomes" id="UP001270362">
    <property type="component" value="Unassembled WGS sequence"/>
</dbReference>
<dbReference type="Pfam" id="PF13639">
    <property type="entry name" value="zf-RING_2"/>
    <property type="match status" value="1"/>
</dbReference>
<organism evidence="3 4">
    <name type="scientific">Podospora appendiculata</name>
    <dbReference type="NCBI Taxonomy" id="314037"/>
    <lineage>
        <taxon>Eukaryota</taxon>
        <taxon>Fungi</taxon>
        <taxon>Dikarya</taxon>
        <taxon>Ascomycota</taxon>
        <taxon>Pezizomycotina</taxon>
        <taxon>Sordariomycetes</taxon>
        <taxon>Sordariomycetidae</taxon>
        <taxon>Sordariales</taxon>
        <taxon>Podosporaceae</taxon>
        <taxon>Podospora</taxon>
    </lineage>
</organism>
<keyword evidence="4" id="KW-1185">Reference proteome</keyword>
<keyword evidence="1" id="KW-0479">Metal-binding</keyword>
<feature type="domain" description="RING-type" evidence="2">
    <location>
        <begin position="35"/>
        <end position="88"/>
    </location>
</feature>
<dbReference type="InterPro" id="IPR013083">
    <property type="entry name" value="Znf_RING/FYVE/PHD"/>
</dbReference>
<gene>
    <name evidence="3" type="ORF">B0T22DRAFT_157838</name>
</gene>
<dbReference type="SUPFAM" id="SSF57850">
    <property type="entry name" value="RING/U-box"/>
    <property type="match status" value="1"/>
</dbReference>
<reference evidence="3" key="1">
    <citation type="journal article" date="2023" name="Mol. Phylogenet. Evol.">
        <title>Genome-scale phylogeny and comparative genomics of the fungal order Sordariales.</title>
        <authorList>
            <person name="Hensen N."/>
            <person name="Bonometti L."/>
            <person name="Westerberg I."/>
            <person name="Brannstrom I.O."/>
            <person name="Guillou S."/>
            <person name="Cros-Aarteil S."/>
            <person name="Calhoun S."/>
            <person name="Haridas S."/>
            <person name="Kuo A."/>
            <person name="Mondo S."/>
            <person name="Pangilinan J."/>
            <person name="Riley R."/>
            <person name="LaButti K."/>
            <person name="Andreopoulos B."/>
            <person name="Lipzen A."/>
            <person name="Chen C."/>
            <person name="Yan M."/>
            <person name="Daum C."/>
            <person name="Ng V."/>
            <person name="Clum A."/>
            <person name="Steindorff A."/>
            <person name="Ohm R.A."/>
            <person name="Martin F."/>
            <person name="Silar P."/>
            <person name="Natvig D.O."/>
            <person name="Lalanne C."/>
            <person name="Gautier V."/>
            <person name="Ament-Velasquez S.L."/>
            <person name="Kruys A."/>
            <person name="Hutchinson M.I."/>
            <person name="Powell A.J."/>
            <person name="Barry K."/>
            <person name="Miller A.N."/>
            <person name="Grigoriev I.V."/>
            <person name="Debuchy R."/>
            <person name="Gladieux P."/>
            <person name="Hiltunen Thoren M."/>
            <person name="Johannesson H."/>
        </authorList>
    </citation>
    <scope>NUCLEOTIDE SEQUENCE</scope>
    <source>
        <strain evidence="3">CBS 314.62</strain>
    </source>
</reference>
<proteinExistence type="predicted"/>
<comment type="caution">
    <text evidence="3">The sequence shown here is derived from an EMBL/GenBank/DDBJ whole genome shotgun (WGS) entry which is preliminary data.</text>
</comment>